<accession>A0A1M5BHX6</accession>
<proteinExistence type="predicted"/>
<evidence type="ECO:0000313" key="3">
    <source>
        <dbReference type="Proteomes" id="UP000184476"/>
    </source>
</evidence>
<keyword evidence="1" id="KW-0472">Membrane</keyword>
<dbReference type="Proteomes" id="UP000184476">
    <property type="component" value="Unassembled WGS sequence"/>
</dbReference>
<evidence type="ECO:0000313" key="2">
    <source>
        <dbReference type="EMBL" id="SHF42194.1"/>
    </source>
</evidence>
<feature type="transmembrane region" description="Helical" evidence="1">
    <location>
        <begin position="6"/>
        <end position="26"/>
    </location>
</feature>
<name>A0A1M5BHX6_9BACL</name>
<reference evidence="2 3" key="1">
    <citation type="submission" date="2016-11" db="EMBL/GenBank/DDBJ databases">
        <authorList>
            <person name="Jaros S."/>
            <person name="Januszkiewicz K."/>
            <person name="Wedrychowicz H."/>
        </authorList>
    </citation>
    <scope>NUCLEOTIDE SEQUENCE [LARGE SCALE GENOMIC DNA]</scope>
    <source>
        <strain evidence="2 3">DSM 44666</strain>
    </source>
</reference>
<protein>
    <submittedName>
        <fullName evidence="2">Uncharacterized protein</fullName>
    </submittedName>
</protein>
<feature type="transmembrane region" description="Helical" evidence="1">
    <location>
        <begin position="47"/>
        <end position="71"/>
    </location>
</feature>
<keyword evidence="3" id="KW-1185">Reference proteome</keyword>
<keyword evidence="1" id="KW-0812">Transmembrane</keyword>
<dbReference type="AlphaFoldDB" id="A0A1M5BHX6"/>
<gene>
    <name evidence="2" type="ORF">SAMN05444392_12416</name>
</gene>
<organism evidence="2 3">
    <name type="scientific">Seinonella peptonophila</name>
    <dbReference type="NCBI Taxonomy" id="112248"/>
    <lineage>
        <taxon>Bacteria</taxon>
        <taxon>Bacillati</taxon>
        <taxon>Bacillota</taxon>
        <taxon>Bacilli</taxon>
        <taxon>Bacillales</taxon>
        <taxon>Thermoactinomycetaceae</taxon>
        <taxon>Seinonella</taxon>
    </lineage>
</organism>
<dbReference type="EMBL" id="FQVL01000024">
    <property type="protein sequence ID" value="SHF42194.1"/>
    <property type="molecule type" value="Genomic_DNA"/>
</dbReference>
<sequence>MNYAGVTWNDLLLLLTLLTSIVLQFLRSRGPLKDFFYLNQRYLMGGFLLNIFLFKMNCLDLLVTLIVLSITNPDLMPTVTL</sequence>
<keyword evidence="1" id="KW-1133">Transmembrane helix</keyword>
<evidence type="ECO:0000256" key="1">
    <source>
        <dbReference type="SAM" id="Phobius"/>
    </source>
</evidence>